<dbReference type="Pfam" id="PF17681">
    <property type="entry name" value="GCP_N_terminal"/>
    <property type="match status" value="1"/>
</dbReference>
<dbReference type="GO" id="GO:0000922">
    <property type="term" value="C:spindle pole"/>
    <property type="evidence" value="ECO:0007669"/>
    <property type="project" value="InterPro"/>
</dbReference>
<keyword evidence="11" id="KW-1185">Reference proteome</keyword>
<dbReference type="GO" id="GO:0000278">
    <property type="term" value="P:mitotic cell cycle"/>
    <property type="evidence" value="ECO:0007669"/>
    <property type="project" value="TreeGrafter"/>
</dbReference>
<feature type="domain" description="Gamma tubulin complex component protein N-terminal" evidence="9">
    <location>
        <begin position="200"/>
        <end position="463"/>
    </location>
</feature>
<dbReference type="InterPro" id="IPR042241">
    <property type="entry name" value="GCP_C_sf"/>
</dbReference>
<proteinExistence type="inferred from homology"/>
<sequence length="1328" mass="153374">MHLLIPGPFTLHANFSEISHYPPVPSNTTSLATTFKSFQLLKNYQNILYEPQFRFPDELRSISRTDSTFSFLTSAQKRPSAISLSNCQETWKCGLNINPSSYRFFNLTSPSPPSVRTDVTKKIQSTTCKSVASSSNLLPIQKASIQTLNWSWESLGDVASLSSSFVSEVEAILHLHGARSNKMGQNFEAKIVRFDRFLADLKNVTIGIQSDSFKCDEVMIFHMEANITIADVSPLVMQKFVLPFLECGSCYKRLQLMTAKKNLPFLFDGFIFKATCNAIEEYLIKFRQFVVLFEDRTLLDFHRRMKKMMKQITYFAHIFAIHPDVEVDVRPPVGSQFLGYLYKEITNTTQKDIIMLLVYILKQCCYAYFKYLQKWIFHGMLDDPRNELFICFVDHYRANTKYFFDKAYYVRKESVPGFLQGLEDQILQCGKYTMLLRAYNPSHPIFSLEYPHISVCLSFEEIQAMEENCQEYLKKVRTLCGKPISAGDIFKERKEARKKFQEMVLEKSRINFEKWTADCESIAAEETARKRKRLEDLQAHLKAVRERKLAEKKNELALDLKVQKEAQDIEDKRMAEENVEIQKRIEYYQQLNAIIEERKHRAEVAVSSSNVRIETDPPTPVSTTTDFESCLGDEEPLDEDIKSLYEDASMSGDFLEQFLETERKLNEYLADTGDQINENREIKRSVSDVLNSNEVPTSDYQANKAKILGSTMSDFLGGRDLPKTTTTVTPLTEAQKIKMKVLSSEFGIDVNRNETESDTKTTARTTTSTTISDVERNRRKMMQNDPFAKLNEEPERRKLQLDLDSDLSRNRRRVLESEYNIITGLSTNSDSTPMSTTSDSPMVDDHEEDVKNANVLKLIVPPHPIDKWSSVKTPDMDMPTATTIEETPECGLNTAGVMTKKGFNFHKVGQEGGKVPVVIDLESKELSSVHSSDNLKAIESQNTEHFMPAFKWKLVSDILSLERTKKSENINYLKGKKVNDLNVITLTEFLQKSIVIPLSAHLEVMNCEIMRLYLKELDILGHFKSLRNYFFLMDGEFGSIVCDGLISKLESGAQPNELLSYRMLHTILDNALSSSNSGNDKNADNLSFEVHELPEKFDLSSSDVLSSLSLSYRVSWPVNLILNPETLDKYSNIFKYLIKVRRISWVLEESYQKLKEIVKKNGKEMLLSPQYRSVQQIRHKFFQFIHALNNHITSNALQASWKTFKDDLVSAKSIEDIYRKHTTYVKRILFLCMLNKKSVEFYNAIENIFKVTLRFSRNLKSREWKRRAGDEFYTHSRYERLLTDETEFEKLIKYTIYLGNKIVRHGYQEEIGEFINLINFNQYYLVDM</sequence>
<name>A0A7R8YZ02_HERIL</name>
<feature type="coiled-coil region" evidence="6">
    <location>
        <begin position="527"/>
        <end position="554"/>
    </location>
</feature>
<evidence type="ECO:0000256" key="1">
    <source>
        <dbReference type="ARBA" id="ARBA00004245"/>
    </source>
</evidence>
<evidence type="ECO:0008006" key="12">
    <source>
        <dbReference type="Google" id="ProtNLM"/>
    </source>
</evidence>
<gene>
    <name evidence="10" type="ORF">HERILL_LOCUS10002</name>
</gene>
<dbReference type="GO" id="GO:0051011">
    <property type="term" value="F:microtubule minus-end binding"/>
    <property type="evidence" value="ECO:0007669"/>
    <property type="project" value="TreeGrafter"/>
</dbReference>
<dbReference type="Proteomes" id="UP000594454">
    <property type="component" value="Chromosome 4"/>
</dbReference>
<accession>A0A7R8YZ02</accession>
<keyword evidence="3" id="KW-0963">Cytoplasm</keyword>
<dbReference type="GO" id="GO:0031122">
    <property type="term" value="P:cytoplasmic microtubule organization"/>
    <property type="evidence" value="ECO:0007669"/>
    <property type="project" value="TreeGrafter"/>
</dbReference>
<evidence type="ECO:0000256" key="2">
    <source>
        <dbReference type="ARBA" id="ARBA00010337"/>
    </source>
</evidence>
<feature type="region of interest" description="Disordered" evidence="7">
    <location>
        <begin position="826"/>
        <end position="845"/>
    </location>
</feature>
<dbReference type="EMBL" id="LR899012">
    <property type="protein sequence ID" value="CAD7087285.1"/>
    <property type="molecule type" value="Genomic_DNA"/>
</dbReference>
<dbReference type="InterPro" id="IPR041470">
    <property type="entry name" value="GCP_N"/>
</dbReference>
<evidence type="ECO:0000256" key="3">
    <source>
        <dbReference type="ARBA" id="ARBA00022490"/>
    </source>
</evidence>
<protein>
    <recommendedName>
        <fullName evidence="12">Gamma-tubulin complex component 6</fullName>
    </recommendedName>
</protein>
<dbReference type="Gene3D" id="1.20.120.1900">
    <property type="entry name" value="Gamma-tubulin complex, C-terminal domain"/>
    <property type="match status" value="1"/>
</dbReference>
<dbReference type="GO" id="GO:0051225">
    <property type="term" value="P:spindle assembly"/>
    <property type="evidence" value="ECO:0007669"/>
    <property type="project" value="TreeGrafter"/>
</dbReference>
<dbReference type="PANTHER" id="PTHR19302:SF70">
    <property type="entry name" value="GAMMA-TUBULIN COMPLEX COMPONENT 6"/>
    <property type="match status" value="1"/>
</dbReference>
<dbReference type="GO" id="GO:0007020">
    <property type="term" value="P:microtubule nucleation"/>
    <property type="evidence" value="ECO:0007669"/>
    <property type="project" value="InterPro"/>
</dbReference>
<evidence type="ECO:0000313" key="10">
    <source>
        <dbReference type="EMBL" id="CAD7087285.1"/>
    </source>
</evidence>
<dbReference type="PANTHER" id="PTHR19302">
    <property type="entry name" value="GAMMA TUBULIN COMPLEX PROTEIN"/>
    <property type="match status" value="1"/>
</dbReference>
<evidence type="ECO:0000256" key="5">
    <source>
        <dbReference type="ARBA" id="ARBA00023212"/>
    </source>
</evidence>
<feature type="compositionally biased region" description="Low complexity" evidence="7">
    <location>
        <begin position="826"/>
        <end position="841"/>
    </location>
</feature>
<dbReference type="GO" id="GO:0005874">
    <property type="term" value="C:microtubule"/>
    <property type="evidence" value="ECO:0007669"/>
    <property type="project" value="UniProtKB-KW"/>
</dbReference>
<dbReference type="InterPro" id="IPR007259">
    <property type="entry name" value="GCP"/>
</dbReference>
<dbReference type="InParanoid" id="A0A7R8YZ02"/>
<organism evidence="10 11">
    <name type="scientific">Hermetia illucens</name>
    <name type="common">Black soldier fly</name>
    <dbReference type="NCBI Taxonomy" id="343691"/>
    <lineage>
        <taxon>Eukaryota</taxon>
        <taxon>Metazoa</taxon>
        <taxon>Ecdysozoa</taxon>
        <taxon>Arthropoda</taxon>
        <taxon>Hexapoda</taxon>
        <taxon>Insecta</taxon>
        <taxon>Pterygota</taxon>
        <taxon>Neoptera</taxon>
        <taxon>Endopterygota</taxon>
        <taxon>Diptera</taxon>
        <taxon>Brachycera</taxon>
        <taxon>Stratiomyomorpha</taxon>
        <taxon>Stratiomyidae</taxon>
        <taxon>Hermetiinae</taxon>
        <taxon>Hermetia</taxon>
    </lineage>
</organism>
<dbReference type="GO" id="GO:0000930">
    <property type="term" value="C:gamma-tubulin complex"/>
    <property type="evidence" value="ECO:0007669"/>
    <property type="project" value="TreeGrafter"/>
</dbReference>
<comment type="similarity">
    <text evidence="2">Belongs to the TUBGCP family.</text>
</comment>
<evidence type="ECO:0000256" key="4">
    <source>
        <dbReference type="ARBA" id="ARBA00022701"/>
    </source>
</evidence>
<evidence type="ECO:0000256" key="7">
    <source>
        <dbReference type="SAM" id="MobiDB-lite"/>
    </source>
</evidence>
<evidence type="ECO:0000256" key="6">
    <source>
        <dbReference type="SAM" id="Coils"/>
    </source>
</evidence>
<evidence type="ECO:0000259" key="9">
    <source>
        <dbReference type="Pfam" id="PF17681"/>
    </source>
</evidence>
<dbReference type="Pfam" id="PF04130">
    <property type="entry name" value="GCP_C_terminal"/>
    <property type="match status" value="1"/>
</dbReference>
<reference evidence="10 11" key="1">
    <citation type="submission" date="2020-11" db="EMBL/GenBank/DDBJ databases">
        <authorList>
            <person name="Wallbank WR R."/>
            <person name="Pardo Diaz C."/>
            <person name="Kozak K."/>
            <person name="Martin S."/>
            <person name="Jiggins C."/>
            <person name="Moest M."/>
            <person name="Warren A I."/>
            <person name="Generalovic N T."/>
            <person name="Byers J.R.P. K."/>
            <person name="Montejo-Kovacevich G."/>
            <person name="Yen C E."/>
        </authorList>
    </citation>
    <scope>NUCLEOTIDE SEQUENCE [LARGE SCALE GENOMIC DNA]</scope>
</reference>
<dbReference type="GO" id="GO:0043015">
    <property type="term" value="F:gamma-tubulin binding"/>
    <property type="evidence" value="ECO:0007669"/>
    <property type="project" value="InterPro"/>
</dbReference>
<keyword evidence="5" id="KW-0206">Cytoskeleton</keyword>
<dbReference type="GO" id="GO:0051321">
    <property type="term" value="P:meiotic cell cycle"/>
    <property type="evidence" value="ECO:0007669"/>
    <property type="project" value="TreeGrafter"/>
</dbReference>
<evidence type="ECO:0000259" key="8">
    <source>
        <dbReference type="Pfam" id="PF04130"/>
    </source>
</evidence>
<keyword evidence="4" id="KW-0493">Microtubule</keyword>
<dbReference type="OrthoDB" id="775571at2759"/>
<evidence type="ECO:0000313" key="11">
    <source>
        <dbReference type="Proteomes" id="UP000594454"/>
    </source>
</evidence>
<keyword evidence="6" id="KW-0175">Coiled coil</keyword>
<dbReference type="FunCoup" id="A0A7R8YZ02">
    <property type="interactions" value="23"/>
</dbReference>
<dbReference type="InterPro" id="IPR040457">
    <property type="entry name" value="GCP_C"/>
</dbReference>
<feature type="domain" description="Gamma tubulin complex component C-terminal" evidence="8">
    <location>
        <begin position="1020"/>
        <end position="1324"/>
    </location>
</feature>
<comment type="subcellular location">
    <subcellularLocation>
        <location evidence="1">Cytoplasm</location>
        <location evidence="1">Cytoskeleton</location>
    </subcellularLocation>
</comment>